<dbReference type="AlphaFoldDB" id="A0A6C2U650"/>
<accession>A0A6C2U650</accession>
<keyword evidence="4 7" id="KW-0488">Methylation</keyword>
<reference evidence="11 12" key="1">
    <citation type="submission" date="2019-04" db="EMBL/GenBank/DDBJ databases">
        <authorList>
            <person name="Van Vliet M D."/>
        </authorList>
    </citation>
    <scope>NUCLEOTIDE SEQUENCE [LARGE SCALE GENOMIC DNA]</scope>
    <source>
        <strain evidence="11 12">F1</strain>
    </source>
</reference>
<dbReference type="PROSITE" id="PS00745">
    <property type="entry name" value="RF_PROK_I"/>
    <property type="match status" value="1"/>
</dbReference>
<comment type="PTM">
    <text evidence="7">Methylated by PrmC. Methylation increases the termination efficiency of RF1.</text>
</comment>
<proteinExistence type="inferred from homology"/>
<evidence type="ECO:0000313" key="11">
    <source>
        <dbReference type="EMBL" id="VGO15490.1"/>
    </source>
</evidence>
<evidence type="ECO:0000256" key="2">
    <source>
        <dbReference type="ARBA" id="ARBA00004496"/>
    </source>
</evidence>
<dbReference type="InterPro" id="IPR000352">
    <property type="entry name" value="Pep_chain_release_fac_I"/>
</dbReference>
<comment type="function">
    <text evidence="1 7">Peptide chain release factor 1 directs the termination of translation in response to the peptide chain termination codons UAG and UAA.</text>
</comment>
<dbReference type="InterPro" id="IPR005139">
    <property type="entry name" value="PCRF"/>
</dbReference>
<dbReference type="Gene3D" id="3.30.70.1660">
    <property type="match status" value="1"/>
</dbReference>
<dbReference type="SMART" id="SM00937">
    <property type="entry name" value="PCRF"/>
    <property type="match status" value="1"/>
</dbReference>
<feature type="modified residue" description="N5-methylglutamine" evidence="7">
    <location>
        <position position="236"/>
    </location>
</feature>
<dbReference type="InterPro" id="IPR050057">
    <property type="entry name" value="Prokaryotic/Mito_RF"/>
</dbReference>
<keyword evidence="12" id="KW-1185">Reference proteome</keyword>
<evidence type="ECO:0000256" key="5">
    <source>
        <dbReference type="ARBA" id="ARBA00022490"/>
    </source>
</evidence>
<dbReference type="PANTHER" id="PTHR43804">
    <property type="entry name" value="LD18447P"/>
    <property type="match status" value="1"/>
</dbReference>
<evidence type="ECO:0000256" key="9">
    <source>
        <dbReference type="SAM" id="MobiDB-lite"/>
    </source>
</evidence>
<dbReference type="FunFam" id="3.30.70.1660:FF:000004">
    <property type="entry name" value="Peptide chain release factor 1"/>
    <property type="match status" value="1"/>
</dbReference>
<dbReference type="FunFam" id="3.30.70.1660:FF:000002">
    <property type="entry name" value="Peptide chain release factor 1"/>
    <property type="match status" value="1"/>
</dbReference>
<dbReference type="GO" id="GO:0016149">
    <property type="term" value="F:translation release factor activity, codon specific"/>
    <property type="evidence" value="ECO:0007669"/>
    <property type="project" value="UniProtKB-UniRule"/>
</dbReference>
<sequence length="360" mass="40621">MIDHAYLEQLQSKLGELETRMSRPEVSSDPKKMQECMRDYSHQKMLAECAKNVLSLVDAKAEAEAILTDADSDAELKEMAEMELAEIEETLPKAEREMMVSLIPADPTDSRNVIMEIRAGTGGDEAGIFCGDLYRMYTRYFDLKGWRHKVLDVSPSESGGYKEVSFSVEGEEVYKTLKHEGGTHRVQRVPQTETQGRVHTSAATVAVLAEVEEVDIEIKSEDLRIDTYRSSGAGGQHVNTTDSAIRITHIPTGTVVQCQDERSQHKNKAAAMKMLRARIYDTQQRENAEAQASERKSMVGSGDRSEKIRTYNYPQNRLTDHRINLTLYKLDRVMEGALDEILTALYEHDVEIRIKQQMAG</sequence>
<comment type="subcellular location">
    <subcellularLocation>
        <location evidence="2 7">Cytoplasm</location>
    </subcellularLocation>
</comment>
<evidence type="ECO:0000256" key="1">
    <source>
        <dbReference type="ARBA" id="ARBA00002986"/>
    </source>
</evidence>
<dbReference type="NCBIfam" id="NF001859">
    <property type="entry name" value="PRK00591.1"/>
    <property type="match status" value="1"/>
</dbReference>
<feature type="region of interest" description="Disordered" evidence="9">
    <location>
        <begin position="284"/>
        <end position="306"/>
    </location>
</feature>
<name>A0A6C2U650_PONDE</name>
<dbReference type="InterPro" id="IPR004373">
    <property type="entry name" value="RF-1"/>
</dbReference>
<dbReference type="PANTHER" id="PTHR43804:SF7">
    <property type="entry name" value="LD18447P"/>
    <property type="match status" value="1"/>
</dbReference>
<dbReference type="RefSeq" id="WP_136081047.1">
    <property type="nucleotide sequence ID" value="NZ_CAAHFG010000002.1"/>
</dbReference>
<evidence type="ECO:0000256" key="3">
    <source>
        <dbReference type="ARBA" id="ARBA00010835"/>
    </source>
</evidence>
<organism evidence="11 12">
    <name type="scientific">Pontiella desulfatans</name>
    <dbReference type="NCBI Taxonomy" id="2750659"/>
    <lineage>
        <taxon>Bacteria</taxon>
        <taxon>Pseudomonadati</taxon>
        <taxon>Kiritimatiellota</taxon>
        <taxon>Kiritimatiellia</taxon>
        <taxon>Kiritimatiellales</taxon>
        <taxon>Pontiellaceae</taxon>
        <taxon>Pontiella</taxon>
    </lineage>
</organism>
<comment type="similarity">
    <text evidence="3 7">Belongs to the prokaryotic/mitochondrial release factor family.</text>
</comment>
<evidence type="ECO:0000259" key="10">
    <source>
        <dbReference type="PROSITE" id="PS00745"/>
    </source>
</evidence>
<keyword evidence="5 7" id="KW-0963">Cytoplasm</keyword>
<evidence type="ECO:0000256" key="4">
    <source>
        <dbReference type="ARBA" id="ARBA00022481"/>
    </source>
</evidence>
<evidence type="ECO:0000256" key="8">
    <source>
        <dbReference type="NCBIfam" id="TIGR00019"/>
    </source>
</evidence>
<feature type="domain" description="Prokaryotic-type class I peptide chain release factors" evidence="10">
    <location>
        <begin position="229"/>
        <end position="245"/>
    </location>
</feature>
<dbReference type="GO" id="GO:0005829">
    <property type="term" value="C:cytosol"/>
    <property type="evidence" value="ECO:0007669"/>
    <property type="project" value="UniProtKB-ARBA"/>
</dbReference>
<dbReference type="Gene3D" id="3.30.160.20">
    <property type="match status" value="1"/>
</dbReference>
<dbReference type="NCBIfam" id="TIGR00019">
    <property type="entry name" value="prfA"/>
    <property type="match status" value="1"/>
</dbReference>
<protein>
    <recommendedName>
        <fullName evidence="7 8">Peptide chain release factor 1</fullName>
        <shortName evidence="7">RF-1</shortName>
    </recommendedName>
</protein>
<evidence type="ECO:0000256" key="6">
    <source>
        <dbReference type="ARBA" id="ARBA00022917"/>
    </source>
</evidence>
<dbReference type="Proteomes" id="UP000366872">
    <property type="component" value="Unassembled WGS sequence"/>
</dbReference>
<dbReference type="EMBL" id="CAAHFG010000002">
    <property type="protein sequence ID" value="VGO15490.1"/>
    <property type="molecule type" value="Genomic_DNA"/>
</dbReference>
<dbReference type="InterPro" id="IPR045853">
    <property type="entry name" value="Pep_chain_release_fac_I_sf"/>
</dbReference>
<evidence type="ECO:0000313" key="12">
    <source>
        <dbReference type="Proteomes" id="UP000366872"/>
    </source>
</evidence>
<dbReference type="HAMAP" id="MF_00093">
    <property type="entry name" value="Rel_fac_1"/>
    <property type="match status" value="1"/>
</dbReference>
<dbReference type="Pfam" id="PF03462">
    <property type="entry name" value="PCRF"/>
    <property type="match status" value="1"/>
</dbReference>
<evidence type="ECO:0000256" key="7">
    <source>
        <dbReference type="HAMAP-Rule" id="MF_00093"/>
    </source>
</evidence>
<keyword evidence="6 7" id="KW-0648">Protein biosynthesis</keyword>
<dbReference type="Pfam" id="PF00472">
    <property type="entry name" value="RF-1"/>
    <property type="match status" value="1"/>
</dbReference>
<dbReference type="FunFam" id="3.30.160.20:FF:000004">
    <property type="entry name" value="Peptide chain release factor 1"/>
    <property type="match status" value="1"/>
</dbReference>
<dbReference type="SUPFAM" id="SSF75620">
    <property type="entry name" value="Release factor"/>
    <property type="match status" value="1"/>
</dbReference>
<dbReference type="Gene3D" id="6.10.140.1950">
    <property type="match status" value="1"/>
</dbReference>
<gene>
    <name evidence="11" type="primary">prfA_2</name>
    <name evidence="7" type="synonym">prfA</name>
    <name evidence="11" type="ORF">PDESU_04073</name>
</gene>